<keyword evidence="2 6" id="KW-0853">WD repeat</keyword>
<evidence type="ECO:0000256" key="5">
    <source>
        <dbReference type="ARBA" id="ARBA00038344"/>
    </source>
</evidence>
<evidence type="ECO:0000256" key="2">
    <source>
        <dbReference type="ARBA" id="ARBA00022574"/>
    </source>
</evidence>
<dbReference type="InterPro" id="IPR015943">
    <property type="entry name" value="WD40/YVTN_repeat-like_dom_sf"/>
</dbReference>
<dbReference type="InterPro" id="IPR020472">
    <property type="entry name" value="WD40_PAC1"/>
</dbReference>
<dbReference type="GO" id="GO:0030674">
    <property type="term" value="F:protein-macromolecule adaptor activity"/>
    <property type="evidence" value="ECO:0007669"/>
    <property type="project" value="TreeGrafter"/>
</dbReference>
<evidence type="ECO:0000256" key="7">
    <source>
        <dbReference type="SAM" id="MobiDB-lite"/>
    </source>
</evidence>
<accession>A0A0B7NS91</accession>
<gene>
    <name evidence="8" type="primary">PARPA_12164.1 scaffold 44939</name>
</gene>
<feature type="repeat" description="WD" evidence="6">
    <location>
        <begin position="273"/>
        <end position="301"/>
    </location>
</feature>
<keyword evidence="3" id="KW-0677">Repeat</keyword>
<dbReference type="InterPro" id="IPR036322">
    <property type="entry name" value="WD40_repeat_dom_sf"/>
</dbReference>
<dbReference type="Gene3D" id="2.130.10.10">
    <property type="entry name" value="YVTN repeat-like/Quinoprotein amine dehydrogenase"/>
    <property type="match status" value="2"/>
</dbReference>
<evidence type="ECO:0000313" key="9">
    <source>
        <dbReference type="Proteomes" id="UP000054107"/>
    </source>
</evidence>
<evidence type="ECO:0000256" key="6">
    <source>
        <dbReference type="PROSITE-ProRule" id="PRU00221"/>
    </source>
</evidence>
<evidence type="ECO:0000313" key="8">
    <source>
        <dbReference type="EMBL" id="CEP17864.1"/>
    </source>
</evidence>
<evidence type="ECO:0000256" key="3">
    <source>
        <dbReference type="ARBA" id="ARBA00022737"/>
    </source>
</evidence>
<proteinExistence type="inferred from homology"/>
<keyword evidence="9" id="KW-1185">Reference proteome</keyword>
<dbReference type="SUPFAM" id="SSF50978">
    <property type="entry name" value="WD40 repeat-like"/>
    <property type="match status" value="1"/>
</dbReference>
<evidence type="ECO:0000256" key="1">
    <source>
        <dbReference type="ARBA" id="ARBA00004906"/>
    </source>
</evidence>
<dbReference type="PRINTS" id="PR00320">
    <property type="entry name" value="GPROTEINBRPT"/>
</dbReference>
<dbReference type="PANTHER" id="PTHR22852:SF0">
    <property type="entry name" value="DENTICLELESS PROTEIN HOMOLOG"/>
    <property type="match status" value="1"/>
</dbReference>
<comment type="similarity">
    <text evidence="5">Belongs to the WD repeat cdt2 family.</text>
</comment>
<dbReference type="EMBL" id="LN733737">
    <property type="protein sequence ID" value="CEP17864.1"/>
    <property type="molecule type" value="Genomic_DNA"/>
</dbReference>
<protein>
    <submittedName>
        <fullName evidence="8">Uncharacterized protein</fullName>
    </submittedName>
</protein>
<feature type="repeat" description="WD" evidence="6">
    <location>
        <begin position="367"/>
        <end position="398"/>
    </location>
</feature>
<dbReference type="PROSITE" id="PS00678">
    <property type="entry name" value="WD_REPEATS_1"/>
    <property type="match status" value="3"/>
</dbReference>
<name>A0A0B7NS91_9FUNG</name>
<feature type="repeat" description="WD" evidence="6">
    <location>
        <begin position="139"/>
        <end position="180"/>
    </location>
</feature>
<dbReference type="InterPro" id="IPR001680">
    <property type="entry name" value="WD40_rpt"/>
</dbReference>
<dbReference type="InterPro" id="IPR019775">
    <property type="entry name" value="WD40_repeat_CS"/>
</dbReference>
<feature type="repeat" description="WD" evidence="6">
    <location>
        <begin position="400"/>
        <end position="436"/>
    </location>
</feature>
<dbReference type="GO" id="GO:0005634">
    <property type="term" value="C:nucleus"/>
    <property type="evidence" value="ECO:0007669"/>
    <property type="project" value="TreeGrafter"/>
</dbReference>
<dbReference type="PROSITE" id="PS50082">
    <property type="entry name" value="WD_REPEATS_2"/>
    <property type="match status" value="5"/>
</dbReference>
<feature type="region of interest" description="Disordered" evidence="7">
    <location>
        <begin position="240"/>
        <end position="259"/>
    </location>
</feature>
<dbReference type="Proteomes" id="UP000054107">
    <property type="component" value="Unassembled WGS sequence"/>
</dbReference>
<dbReference type="PROSITE" id="PS50294">
    <property type="entry name" value="WD_REPEATS_REGION"/>
    <property type="match status" value="3"/>
</dbReference>
<dbReference type="STRING" id="35722.A0A0B7NS91"/>
<dbReference type="OrthoDB" id="2096344at2759"/>
<dbReference type="PANTHER" id="PTHR22852">
    <property type="entry name" value="LETHAL 2 DENTICLELESS PROTEIN RETINOIC ACID-REGULATED NUCLEAR MATRIX-ASSOCIATED PROTEIN"/>
    <property type="match status" value="1"/>
</dbReference>
<reference evidence="8 9" key="1">
    <citation type="submission" date="2014-09" db="EMBL/GenBank/DDBJ databases">
        <authorList>
            <person name="Ellenberger Sabrina"/>
        </authorList>
    </citation>
    <scope>NUCLEOTIDE SEQUENCE [LARGE SCALE GENOMIC DNA]</scope>
    <source>
        <strain evidence="8 9">CBS 412.66</strain>
    </source>
</reference>
<evidence type="ECO:0000256" key="4">
    <source>
        <dbReference type="ARBA" id="ARBA00022786"/>
    </source>
</evidence>
<dbReference type="Pfam" id="PF00400">
    <property type="entry name" value="WD40"/>
    <property type="match status" value="5"/>
</dbReference>
<dbReference type="AlphaFoldDB" id="A0A0B7NS91"/>
<dbReference type="SMART" id="SM00320">
    <property type="entry name" value="WD40"/>
    <property type="match status" value="6"/>
</dbReference>
<comment type="pathway">
    <text evidence="1">Protein modification; protein ubiquitination.</text>
</comment>
<dbReference type="InterPro" id="IPR051865">
    <property type="entry name" value="WD-repeat_CDT2_adapter"/>
</dbReference>
<feature type="repeat" description="WD" evidence="6">
    <location>
        <begin position="181"/>
        <end position="223"/>
    </location>
</feature>
<keyword evidence="4" id="KW-0833">Ubl conjugation pathway</keyword>
<organism evidence="8 9">
    <name type="scientific">Parasitella parasitica</name>
    <dbReference type="NCBI Taxonomy" id="35722"/>
    <lineage>
        <taxon>Eukaryota</taxon>
        <taxon>Fungi</taxon>
        <taxon>Fungi incertae sedis</taxon>
        <taxon>Mucoromycota</taxon>
        <taxon>Mucoromycotina</taxon>
        <taxon>Mucoromycetes</taxon>
        <taxon>Mucorales</taxon>
        <taxon>Mucorineae</taxon>
        <taxon>Mucoraceae</taxon>
        <taxon>Parasitella</taxon>
    </lineage>
</organism>
<dbReference type="GO" id="GO:0043161">
    <property type="term" value="P:proteasome-mediated ubiquitin-dependent protein catabolic process"/>
    <property type="evidence" value="ECO:0007669"/>
    <property type="project" value="TreeGrafter"/>
</dbReference>
<dbReference type="CDD" id="cd00200">
    <property type="entry name" value="WD40"/>
    <property type="match status" value="1"/>
</dbReference>
<sequence>MISIAAIQRNKSRNINDMLSSFPSGAKRKQETQEAHCDNNTAISTYKALKLRSVQHPRSFGRTLIVPARSILPRFKSPNSMVYQFVFPDSELCTPFTVDFCHNIHEGHMLAVGDEDGRITLLRTDKNNNADNADYHQSFYCHKHSIVDVKWSQDDTMLLTAATDRLVRLWDTEVQTSLAEFPGHEDAVKTVNWHPNNEHLIVTGSKDGSYRIWDTRYNQRSATNSTDSSTIPVYNPIKVAPDAHNTSVPRGGRRTGPQPQRIRSVTCAMFLKNDENKIVSSGSTDGTIKLWDIRQGRGPSMIASTTFATESGITKGISDMKIDSLGQRLFSSCSDNSVYMHYLSDLSKPALRYSDPDYKINSFDIRISLSPDDRFLLSGSSDKNIFAWEVDHPNAKAQKFEGHSNKVTGVSWSKTSVFQFSSCSEDFNTRIWSFDY</sequence>